<dbReference type="InterPro" id="IPR036388">
    <property type="entry name" value="WH-like_DNA-bd_sf"/>
</dbReference>
<name>A0A4Q7DHW4_9PROT</name>
<dbReference type="CDD" id="cd06170">
    <property type="entry name" value="LuxR_C_like"/>
    <property type="match status" value="1"/>
</dbReference>
<dbReference type="InterPro" id="IPR016032">
    <property type="entry name" value="Sig_transdc_resp-reg_C-effctor"/>
</dbReference>
<dbReference type="SMART" id="SM00421">
    <property type="entry name" value="HTH_LUXR"/>
    <property type="match status" value="1"/>
</dbReference>
<dbReference type="GO" id="GO:0003677">
    <property type="term" value="F:DNA binding"/>
    <property type="evidence" value="ECO:0007669"/>
    <property type="project" value="InterPro"/>
</dbReference>
<dbReference type="Gene3D" id="1.10.10.10">
    <property type="entry name" value="Winged helix-like DNA-binding domain superfamily/Winged helix DNA-binding domain"/>
    <property type="match status" value="1"/>
</dbReference>
<dbReference type="Proteomes" id="UP000293550">
    <property type="component" value="Unassembled WGS sequence"/>
</dbReference>
<reference evidence="2 3" key="1">
    <citation type="submission" date="2018-10" db="EMBL/GenBank/DDBJ databases">
        <title>An updated phylogeny of the Alphaproteobacteria reveals that the parasitic Rickettsiales and Holosporales have independent origins.</title>
        <authorList>
            <person name="Munoz-Gomez S.A."/>
            <person name="Hess S."/>
            <person name="Burger G."/>
            <person name="Lang B.F."/>
            <person name="Susko E."/>
            <person name="Slamovits C.H."/>
            <person name="Roger A.J."/>
        </authorList>
    </citation>
    <scope>NUCLEOTIDE SEQUENCE [LARGE SCALE GENOMIC DNA]</scope>
    <source>
        <strain evidence="2">HOLO01</strain>
    </source>
</reference>
<dbReference type="PRINTS" id="PR00038">
    <property type="entry name" value="HTHLUXR"/>
</dbReference>
<protein>
    <submittedName>
        <fullName evidence="2">LuxR family transcriptional regulator</fullName>
    </submittedName>
</protein>
<dbReference type="EMBL" id="SCFB01000006">
    <property type="protein sequence ID" value="RZI45940.1"/>
    <property type="molecule type" value="Genomic_DNA"/>
</dbReference>
<gene>
    <name evidence="2" type="ORF">EQU50_05775</name>
</gene>
<accession>A0A4Q7DHW4</accession>
<dbReference type="GO" id="GO:0006355">
    <property type="term" value="P:regulation of DNA-templated transcription"/>
    <property type="evidence" value="ECO:0007669"/>
    <property type="project" value="InterPro"/>
</dbReference>
<dbReference type="PROSITE" id="PS50043">
    <property type="entry name" value="HTH_LUXR_2"/>
    <property type="match status" value="1"/>
</dbReference>
<proteinExistence type="predicted"/>
<evidence type="ECO:0000313" key="3">
    <source>
        <dbReference type="Proteomes" id="UP000293550"/>
    </source>
</evidence>
<sequence length="267" mass="30360">MLSVQDAVQAICQYMFDQLDFNHFSYRRYYDDGKTINLVNSDADDNGRTYIKALYGEDLYVRTEDLKRMTTRKAITPRLMGFLTPQFGVADGLANAPFYRKQMELASLCNIGNRVGFYQRFKNYIEISAFGSSSYEMGVFLNFCIQNLSVFQNFIQYFRTAAEDLIEMAIKDPIMLSSPSTLKSPQSSVVNFVGHDFKNNRKITLRLTGQEAAILQQLSKGQTFKGAAKNMLISPRTVENHIYSAKMKSKCNSTNELVELFSNLAST</sequence>
<keyword evidence="3" id="KW-1185">Reference proteome</keyword>
<dbReference type="AlphaFoldDB" id="A0A4Q7DHW4"/>
<evidence type="ECO:0000259" key="1">
    <source>
        <dbReference type="PROSITE" id="PS50043"/>
    </source>
</evidence>
<dbReference type="RefSeq" id="WP_130154189.1">
    <property type="nucleotide sequence ID" value="NZ_SCFB01000006.1"/>
</dbReference>
<dbReference type="InterPro" id="IPR000792">
    <property type="entry name" value="Tscrpt_reg_LuxR_C"/>
</dbReference>
<dbReference type="Pfam" id="PF00196">
    <property type="entry name" value="GerE"/>
    <property type="match status" value="1"/>
</dbReference>
<comment type="caution">
    <text evidence="2">The sequence shown here is derived from an EMBL/GenBank/DDBJ whole genome shotgun (WGS) entry which is preliminary data.</text>
</comment>
<feature type="domain" description="HTH luxR-type" evidence="1">
    <location>
        <begin position="200"/>
        <end position="265"/>
    </location>
</feature>
<organism evidence="2 3">
    <name type="scientific">Candidatus Finniella inopinata</name>
    <dbReference type="NCBI Taxonomy" id="1696036"/>
    <lineage>
        <taxon>Bacteria</taxon>
        <taxon>Pseudomonadati</taxon>
        <taxon>Pseudomonadota</taxon>
        <taxon>Alphaproteobacteria</taxon>
        <taxon>Holosporales</taxon>
        <taxon>Candidatus Paracaedibacteraceae</taxon>
        <taxon>Candidatus Finniella</taxon>
    </lineage>
</organism>
<dbReference type="SUPFAM" id="SSF46894">
    <property type="entry name" value="C-terminal effector domain of the bipartite response regulators"/>
    <property type="match status" value="1"/>
</dbReference>
<dbReference type="OrthoDB" id="7449597at2"/>
<evidence type="ECO:0000313" key="2">
    <source>
        <dbReference type="EMBL" id="RZI45940.1"/>
    </source>
</evidence>